<dbReference type="GO" id="GO:0051289">
    <property type="term" value="P:protein homotetramerization"/>
    <property type="evidence" value="ECO:0007669"/>
    <property type="project" value="TreeGrafter"/>
</dbReference>
<gene>
    <name evidence="5" type="ORF">PBV87_04425</name>
</gene>
<evidence type="ECO:0000256" key="2">
    <source>
        <dbReference type="ARBA" id="ARBA00022679"/>
    </source>
</evidence>
<dbReference type="Gene3D" id="2.20.25.110">
    <property type="entry name" value="S-adenosyl-L-methionine-dependent methyltransferases"/>
    <property type="match status" value="1"/>
</dbReference>
<dbReference type="InterPro" id="IPR014369">
    <property type="entry name" value="Gly/Sar_N_MeTrfase"/>
</dbReference>
<dbReference type="Pfam" id="PF13649">
    <property type="entry name" value="Methyltransf_25"/>
    <property type="match status" value="1"/>
</dbReference>
<dbReference type="InterPro" id="IPR029063">
    <property type="entry name" value="SAM-dependent_MTases_sf"/>
</dbReference>
<keyword evidence="2" id="KW-0808">Transferase</keyword>
<dbReference type="GO" id="GO:1901052">
    <property type="term" value="P:sarcosine metabolic process"/>
    <property type="evidence" value="ECO:0007669"/>
    <property type="project" value="TreeGrafter"/>
</dbReference>
<dbReference type="GO" id="GO:0005829">
    <property type="term" value="C:cytosol"/>
    <property type="evidence" value="ECO:0007669"/>
    <property type="project" value="TreeGrafter"/>
</dbReference>
<name>A0AA42DKI4_9FIRM</name>
<dbReference type="GO" id="GO:0032259">
    <property type="term" value="P:methylation"/>
    <property type="evidence" value="ECO:0007669"/>
    <property type="project" value="UniProtKB-KW"/>
</dbReference>
<dbReference type="CDD" id="cd02440">
    <property type="entry name" value="AdoMet_MTases"/>
    <property type="match status" value="1"/>
</dbReference>
<dbReference type="InterPro" id="IPR041698">
    <property type="entry name" value="Methyltransf_25"/>
</dbReference>
<dbReference type="GO" id="GO:0016594">
    <property type="term" value="F:glycine binding"/>
    <property type="evidence" value="ECO:0007669"/>
    <property type="project" value="TreeGrafter"/>
</dbReference>
<dbReference type="EMBL" id="JAQIFT010000016">
    <property type="protein sequence ID" value="MDA3730746.1"/>
    <property type="molecule type" value="Genomic_DNA"/>
</dbReference>
<dbReference type="GO" id="GO:0046498">
    <property type="term" value="P:S-adenosylhomocysteine metabolic process"/>
    <property type="evidence" value="ECO:0007669"/>
    <property type="project" value="TreeGrafter"/>
</dbReference>
<dbReference type="PANTHER" id="PTHR16458">
    <property type="entry name" value="GLYCINE N-METHYLTRANSFERASE"/>
    <property type="match status" value="1"/>
</dbReference>
<evidence type="ECO:0000256" key="1">
    <source>
        <dbReference type="ARBA" id="ARBA00022603"/>
    </source>
</evidence>
<evidence type="ECO:0000313" key="6">
    <source>
        <dbReference type="Proteomes" id="UP001169242"/>
    </source>
</evidence>
<evidence type="ECO:0000259" key="4">
    <source>
        <dbReference type="Pfam" id="PF13649"/>
    </source>
</evidence>
<sequence>MSFYSSIASCYDYIFPAYGTQITFLQKTLGQAPKQLLDIACGTGSYALALAKLGYLMTALDADAGMIESAKAKADIEEAELALIHCSMENIKDCIEGHFDGAYCIGNSIVHLETKEKIKGFLKDLNTILKADGKFVVQIVNYDRVMRHNVTELPPITNEEIGMQFFRSYRMNEDQTQVAFDTKFHLKDKVEEHTTMLIPLLKDELEAMLVEVGYKNIECYGDFEGVPFDADASYHCIFVMSK</sequence>
<organism evidence="5 6">
    <name type="scientific">Holtiella tumoricola</name>
    <dbReference type="NCBI Taxonomy" id="3018743"/>
    <lineage>
        <taxon>Bacteria</taxon>
        <taxon>Bacillati</taxon>
        <taxon>Bacillota</taxon>
        <taxon>Clostridia</taxon>
        <taxon>Lachnospirales</taxon>
        <taxon>Cellulosilyticaceae</taxon>
        <taxon>Holtiella</taxon>
    </lineage>
</organism>
<dbReference type="AlphaFoldDB" id="A0AA42DKI4"/>
<comment type="caution">
    <text evidence="5">The sequence shown here is derived from an EMBL/GenBank/DDBJ whole genome shotgun (WGS) entry which is preliminary data.</text>
</comment>
<dbReference type="GO" id="GO:0046500">
    <property type="term" value="P:S-adenosylmethionine metabolic process"/>
    <property type="evidence" value="ECO:0007669"/>
    <property type="project" value="TreeGrafter"/>
</dbReference>
<feature type="domain" description="Methyltransferase" evidence="4">
    <location>
        <begin position="37"/>
        <end position="133"/>
    </location>
</feature>
<dbReference type="GO" id="GO:0006730">
    <property type="term" value="P:one-carbon metabolic process"/>
    <property type="evidence" value="ECO:0007669"/>
    <property type="project" value="TreeGrafter"/>
</dbReference>
<dbReference type="Proteomes" id="UP001169242">
    <property type="component" value="Unassembled WGS sequence"/>
</dbReference>
<reference evidence="5" key="1">
    <citation type="journal article" date="2023" name="Int. J. Syst. Evol. Microbiol.">
        <title>&lt;i&gt;Holtiella tumoricola&lt;/i&gt; gen. nov. sp. nov., isolated from a human clinical sample.</title>
        <authorList>
            <person name="Allen-Vercoe E."/>
            <person name="Daigneault M.C."/>
            <person name="Vancuren S.J."/>
            <person name="Cochrane K."/>
            <person name="O'Neal L.L."/>
            <person name="Sankaranarayanan K."/>
            <person name="Lawson P.A."/>
        </authorList>
    </citation>
    <scope>NUCLEOTIDE SEQUENCE</scope>
    <source>
        <strain evidence="5">CC70A</strain>
    </source>
</reference>
<dbReference type="GO" id="GO:0006111">
    <property type="term" value="P:regulation of gluconeogenesis"/>
    <property type="evidence" value="ECO:0007669"/>
    <property type="project" value="TreeGrafter"/>
</dbReference>
<protein>
    <submittedName>
        <fullName evidence="5">Methyltransferase domain-containing protein</fullName>
    </submittedName>
</protein>
<dbReference type="GO" id="GO:0017174">
    <property type="term" value="F:glycine N-methyltransferase activity"/>
    <property type="evidence" value="ECO:0007669"/>
    <property type="project" value="InterPro"/>
</dbReference>
<dbReference type="RefSeq" id="WP_053984299.1">
    <property type="nucleotide sequence ID" value="NZ_JAQIFT010000016.1"/>
</dbReference>
<proteinExistence type="predicted"/>
<dbReference type="Gene3D" id="3.40.50.150">
    <property type="entry name" value="Vaccinia Virus protein VP39"/>
    <property type="match status" value="1"/>
</dbReference>
<accession>A0AA42DKI4</accession>
<dbReference type="SUPFAM" id="SSF53335">
    <property type="entry name" value="S-adenosyl-L-methionine-dependent methyltransferases"/>
    <property type="match status" value="1"/>
</dbReference>
<keyword evidence="1 5" id="KW-0489">Methyltransferase</keyword>
<keyword evidence="6" id="KW-1185">Reference proteome</keyword>
<evidence type="ECO:0000313" key="5">
    <source>
        <dbReference type="EMBL" id="MDA3730746.1"/>
    </source>
</evidence>
<evidence type="ECO:0000256" key="3">
    <source>
        <dbReference type="ARBA" id="ARBA00022691"/>
    </source>
</evidence>
<keyword evidence="3" id="KW-0949">S-adenosyl-L-methionine</keyword>
<dbReference type="PANTHER" id="PTHR16458:SF2">
    <property type="entry name" value="GLYCINE N-METHYLTRANSFERASE"/>
    <property type="match status" value="1"/>
</dbReference>
<dbReference type="GO" id="GO:1904047">
    <property type="term" value="F:S-adenosyl-L-methionine binding"/>
    <property type="evidence" value="ECO:0007669"/>
    <property type="project" value="TreeGrafter"/>
</dbReference>
<dbReference type="GO" id="GO:0042802">
    <property type="term" value="F:identical protein binding"/>
    <property type="evidence" value="ECO:0007669"/>
    <property type="project" value="TreeGrafter"/>
</dbReference>